<reference evidence="2" key="1">
    <citation type="submission" date="2020-02" db="EMBL/GenBank/DDBJ databases">
        <authorList>
            <person name="Meier V. D."/>
        </authorList>
    </citation>
    <scope>NUCLEOTIDE SEQUENCE</scope>
    <source>
        <strain evidence="2">AVDCRST_MAG49</strain>
    </source>
</reference>
<organism evidence="2">
    <name type="scientific">uncultured Thermomicrobiales bacterium</name>
    <dbReference type="NCBI Taxonomy" id="1645740"/>
    <lineage>
        <taxon>Bacteria</taxon>
        <taxon>Pseudomonadati</taxon>
        <taxon>Thermomicrobiota</taxon>
        <taxon>Thermomicrobia</taxon>
        <taxon>Thermomicrobiales</taxon>
        <taxon>environmental samples</taxon>
    </lineage>
</organism>
<dbReference type="EMBL" id="CADCWG010000163">
    <property type="protein sequence ID" value="CAA9560675.1"/>
    <property type="molecule type" value="Genomic_DNA"/>
</dbReference>
<accession>A0A6J4UWY9</accession>
<sequence>GPWHWASTGGAPRGVAVGHRPTAPPALLCPAGGSDPRQRAHHAARPAEPDRRQHGQQRARRGRLRRSRPGGRTRPQRAVGAGDPGHADRAHRGPGGVGPQRRGPGSPATERGGAGGRRAGEPPGAGDRL</sequence>
<feature type="non-terminal residue" evidence="2">
    <location>
        <position position="1"/>
    </location>
</feature>
<evidence type="ECO:0000313" key="2">
    <source>
        <dbReference type="EMBL" id="CAA9560675.1"/>
    </source>
</evidence>
<dbReference type="AlphaFoldDB" id="A0A6J4UWY9"/>
<evidence type="ECO:0000256" key="1">
    <source>
        <dbReference type="SAM" id="MobiDB-lite"/>
    </source>
</evidence>
<protein>
    <submittedName>
        <fullName evidence="2">Uncharacterized protein</fullName>
    </submittedName>
</protein>
<feature type="compositionally biased region" description="Basic residues" evidence="1">
    <location>
        <begin position="54"/>
        <end position="75"/>
    </location>
</feature>
<proteinExistence type="predicted"/>
<gene>
    <name evidence="2" type="ORF">AVDCRST_MAG49-2528</name>
</gene>
<name>A0A6J4UWY9_9BACT</name>
<feature type="region of interest" description="Disordered" evidence="1">
    <location>
        <begin position="1"/>
        <end position="129"/>
    </location>
</feature>
<feature type="non-terminal residue" evidence="2">
    <location>
        <position position="129"/>
    </location>
</feature>